<dbReference type="RefSeq" id="WP_189115933.1">
    <property type="nucleotide sequence ID" value="NZ_BMQC01000025.1"/>
</dbReference>
<evidence type="ECO:0000313" key="4">
    <source>
        <dbReference type="Proteomes" id="UP000662200"/>
    </source>
</evidence>
<proteinExistence type="predicted"/>
<comment type="caution">
    <text evidence="3">The sequence shown here is derived from an EMBL/GenBank/DDBJ whole genome shotgun (WGS) entry which is preliminary data.</text>
</comment>
<reference evidence="3" key="2">
    <citation type="submission" date="2020-09" db="EMBL/GenBank/DDBJ databases">
        <authorList>
            <person name="Sun Q."/>
            <person name="Ohkuma M."/>
        </authorList>
    </citation>
    <scope>NUCLEOTIDE SEQUENCE</scope>
    <source>
        <strain evidence="3">JCM 3091</strain>
    </source>
</reference>
<keyword evidence="4" id="KW-1185">Reference proteome</keyword>
<dbReference type="AlphaFoldDB" id="A0A8J3FKT7"/>
<evidence type="ECO:0000313" key="3">
    <source>
        <dbReference type="EMBL" id="GGK43368.1"/>
    </source>
</evidence>
<sequence length="517" mass="57543">MARDDSIVVLTTREREWWWSMQEVVPALEGVWEHIGQSTNETVRMLCVPLAAEVEESLRAAAPQPNRIVITSVTAETERIALLLRVQLKVDAPMTIYLCGDSTEGFDSFGALVEVLTERDAMIVSSEADAAATRCCFPKAQVFALPFPLIDRFKLNSQPSDRLLTSGRLAYVGRVSEQKNLHTLLLALWVLRTMAGRNLDLTLDVYGGEDNLGSPNMGLTFPGYEAFLRDLVERLGLTDVVRWHGFRQRDWLFENVHLRPHILVSPTLHSDENFGTSVLASLVNGHQVIATAWGGHVGFQDWFPHQLTTVPVHRSTMGPVADPVEFARAILYAVDRLPGFLVPEADLERARAAFTQSASAERILHLQYGPSGRTALLNMSSAMRQIRQRRMALDNRRKIYEGYHDPLVQPFFEAYGMKEPIVFDERCRYFLPPWITLTADALQIDDPHRGRHMLELRGPGATSRDVALCPTLESCHLPGTLIEDLVLKGYAFATPSQVVSGHAPAVATGTGLLATAD</sequence>
<dbReference type="InterPro" id="IPR001296">
    <property type="entry name" value="Glyco_trans_1"/>
</dbReference>
<dbReference type="Gene3D" id="3.40.50.2000">
    <property type="entry name" value="Glycogen Phosphorylase B"/>
    <property type="match status" value="1"/>
</dbReference>
<evidence type="ECO:0000259" key="2">
    <source>
        <dbReference type="Pfam" id="PF00534"/>
    </source>
</evidence>
<evidence type="ECO:0000256" key="1">
    <source>
        <dbReference type="ARBA" id="ARBA00022679"/>
    </source>
</evidence>
<dbReference type="Proteomes" id="UP000662200">
    <property type="component" value="Unassembled WGS sequence"/>
</dbReference>
<dbReference type="SUPFAM" id="SSF53756">
    <property type="entry name" value="UDP-Glycosyltransferase/glycogen phosphorylase"/>
    <property type="match status" value="1"/>
</dbReference>
<dbReference type="GO" id="GO:0016757">
    <property type="term" value="F:glycosyltransferase activity"/>
    <property type="evidence" value="ECO:0007669"/>
    <property type="project" value="InterPro"/>
</dbReference>
<name>A0A8J3FKT7_9ACTN</name>
<gene>
    <name evidence="3" type="ORF">GCM10010124_40170</name>
</gene>
<dbReference type="Pfam" id="PF00534">
    <property type="entry name" value="Glycos_transf_1"/>
    <property type="match status" value="1"/>
</dbReference>
<protein>
    <recommendedName>
        <fullName evidence="2">Glycosyl transferase family 1 domain-containing protein</fullName>
    </recommendedName>
</protein>
<dbReference type="EMBL" id="BMQC01000025">
    <property type="protein sequence ID" value="GGK43368.1"/>
    <property type="molecule type" value="Genomic_DNA"/>
</dbReference>
<keyword evidence="1" id="KW-0808">Transferase</keyword>
<organism evidence="3 4">
    <name type="scientific">Pilimelia terevasa</name>
    <dbReference type="NCBI Taxonomy" id="53372"/>
    <lineage>
        <taxon>Bacteria</taxon>
        <taxon>Bacillati</taxon>
        <taxon>Actinomycetota</taxon>
        <taxon>Actinomycetes</taxon>
        <taxon>Micromonosporales</taxon>
        <taxon>Micromonosporaceae</taxon>
        <taxon>Pilimelia</taxon>
    </lineage>
</organism>
<accession>A0A8J3FKT7</accession>
<reference evidence="3" key="1">
    <citation type="journal article" date="2014" name="Int. J. Syst. Evol. Microbiol.">
        <title>Complete genome sequence of Corynebacterium casei LMG S-19264T (=DSM 44701T), isolated from a smear-ripened cheese.</title>
        <authorList>
            <consortium name="US DOE Joint Genome Institute (JGI-PGF)"/>
            <person name="Walter F."/>
            <person name="Albersmeier A."/>
            <person name="Kalinowski J."/>
            <person name="Ruckert C."/>
        </authorList>
    </citation>
    <scope>NUCLEOTIDE SEQUENCE</scope>
    <source>
        <strain evidence="3">JCM 3091</strain>
    </source>
</reference>
<feature type="domain" description="Glycosyl transferase family 1" evidence="2">
    <location>
        <begin position="168"/>
        <end position="296"/>
    </location>
</feature>